<dbReference type="InterPro" id="IPR018490">
    <property type="entry name" value="cNMP-bd_dom_sf"/>
</dbReference>
<dbReference type="Pfam" id="PF13545">
    <property type="entry name" value="HTH_Crp_2"/>
    <property type="match status" value="1"/>
</dbReference>
<dbReference type="InterPro" id="IPR012318">
    <property type="entry name" value="HTH_CRP"/>
</dbReference>
<accession>A0A4R5LT63</accession>
<dbReference type="InterPro" id="IPR014710">
    <property type="entry name" value="RmlC-like_jellyroll"/>
</dbReference>
<dbReference type="SUPFAM" id="SSF51206">
    <property type="entry name" value="cAMP-binding domain-like"/>
    <property type="match status" value="1"/>
</dbReference>
<evidence type="ECO:0000256" key="1">
    <source>
        <dbReference type="ARBA" id="ARBA00023015"/>
    </source>
</evidence>
<dbReference type="AlphaFoldDB" id="A0A4R5LT63"/>
<comment type="caution">
    <text evidence="6">The sequence shown here is derived from an EMBL/GenBank/DDBJ whole genome shotgun (WGS) entry which is preliminary data.</text>
</comment>
<dbReference type="FunFam" id="1.10.10.10:FF:000028">
    <property type="entry name" value="Fumarate/nitrate reduction transcriptional regulator Fnr"/>
    <property type="match status" value="1"/>
</dbReference>
<dbReference type="SUPFAM" id="SSF46785">
    <property type="entry name" value="Winged helix' DNA-binding domain"/>
    <property type="match status" value="1"/>
</dbReference>
<reference evidence="6 7" key="1">
    <citation type="submission" date="2019-03" db="EMBL/GenBank/DDBJ databases">
        <title>Seongchinamella monodicae gen. nov., sp. nov., a novel member of the Gammaproteobacteria isolated from a tidal mudflat of beach.</title>
        <authorList>
            <person name="Yang H.G."/>
            <person name="Kang J.W."/>
            <person name="Lee S.D."/>
        </authorList>
    </citation>
    <scope>NUCLEOTIDE SEQUENCE [LARGE SCALE GENOMIC DNA]</scope>
    <source>
        <strain evidence="6 7">GH4-78</strain>
    </source>
</reference>
<dbReference type="Pfam" id="PF00027">
    <property type="entry name" value="cNMP_binding"/>
    <property type="match status" value="1"/>
</dbReference>
<dbReference type="EMBL" id="SMSE01000002">
    <property type="protein sequence ID" value="TDG14091.1"/>
    <property type="molecule type" value="Genomic_DNA"/>
</dbReference>
<feature type="domain" description="Cyclic nucleotide-binding" evidence="4">
    <location>
        <begin position="34"/>
        <end position="104"/>
    </location>
</feature>
<sequence length="252" mass="27877">MDNPLSTLAVDASVICDHDFDVSCNTCKLRALCLPAHLWPEEVAALESVIEERPFFPARTLIYEDQQKFTALFAVISGAVKTYRNHSDGQTSIMGCHLPGDIFGFSGVDQSHYLTNAIALEDTCLCVIPFGELERVSREVPGLQSQLLHLMSHRIIDYQEHLGQLSSKKMAKSRLAAFLLGLASRSAQHGGSGDHFHLPMSGQDIANYLGIRTETCSREFARLARAGVISKRNREITVHDHQQLRAAVCSKD</sequence>
<dbReference type="InterPro" id="IPR036390">
    <property type="entry name" value="WH_DNA-bd_sf"/>
</dbReference>
<dbReference type="PROSITE" id="PS50042">
    <property type="entry name" value="CNMP_BINDING_3"/>
    <property type="match status" value="1"/>
</dbReference>
<gene>
    <name evidence="6" type="ORF">E2F43_11440</name>
</gene>
<dbReference type="OrthoDB" id="7643467at2"/>
<feature type="domain" description="HTH crp-type" evidence="5">
    <location>
        <begin position="169"/>
        <end position="242"/>
    </location>
</feature>
<dbReference type="GO" id="GO:0003677">
    <property type="term" value="F:DNA binding"/>
    <property type="evidence" value="ECO:0007669"/>
    <property type="project" value="UniProtKB-KW"/>
</dbReference>
<dbReference type="Gene3D" id="2.60.120.10">
    <property type="entry name" value="Jelly Rolls"/>
    <property type="match status" value="1"/>
</dbReference>
<dbReference type="CDD" id="cd00092">
    <property type="entry name" value="HTH_CRP"/>
    <property type="match status" value="1"/>
</dbReference>
<protein>
    <submittedName>
        <fullName evidence="6">Cyclic nucleotide-binding domain-containing protein</fullName>
    </submittedName>
</protein>
<dbReference type="PANTHER" id="PTHR24567:SF75">
    <property type="entry name" value="FUMARATE AND NITRATE REDUCTION REGULATORY PROTEIN"/>
    <property type="match status" value="1"/>
</dbReference>
<proteinExistence type="predicted"/>
<dbReference type="InterPro" id="IPR000595">
    <property type="entry name" value="cNMP-bd_dom"/>
</dbReference>
<keyword evidence="7" id="KW-1185">Reference proteome</keyword>
<dbReference type="GO" id="GO:0003700">
    <property type="term" value="F:DNA-binding transcription factor activity"/>
    <property type="evidence" value="ECO:0007669"/>
    <property type="project" value="TreeGrafter"/>
</dbReference>
<dbReference type="GO" id="GO:0005829">
    <property type="term" value="C:cytosol"/>
    <property type="evidence" value="ECO:0007669"/>
    <property type="project" value="TreeGrafter"/>
</dbReference>
<dbReference type="Proteomes" id="UP000295554">
    <property type="component" value="Unassembled WGS sequence"/>
</dbReference>
<dbReference type="SMART" id="SM00100">
    <property type="entry name" value="cNMP"/>
    <property type="match status" value="1"/>
</dbReference>
<dbReference type="CDD" id="cd00038">
    <property type="entry name" value="CAP_ED"/>
    <property type="match status" value="1"/>
</dbReference>
<evidence type="ECO:0000259" key="4">
    <source>
        <dbReference type="PROSITE" id="PS50042"/>
    </source>
</evidence>
<dbReference type="RefSeq" id="WP_133212709.1">
    <property type="nucleotide sequence ID" value="NZ_SMSE01000002.1"/>
</dbReference>
<evidence type="ECO:0000256" key="3">
    <source>
        <dbReference type="ARBA" id="ARBA00023163"/>
    </source>
</evidence>
<dbReference type="InterPro" id="IPR036388">
    <property type="entry name" value="WH-like_DNA-bd_sf"/>
</dbReference>
<evidence type="ECO:0000313" key="6">
    <source>
        <dbReference type="EMBL" id="TDG14091.1"/>
    </source>
</evidence>
<keyword evidence="1" id="KW-0805">Transcription regulation</keyword>
<dbReference type="PRINTS" id="PR00034">
    <property type="entry name" value="HTHCRP"/>
</dbReference>
<dbReference type="SMART" id="SM00419">
    <property type="entry name" value="HTH_CRP"/>
    <property type="match status" value="1"/>
</dbReference>
<evidence type="ECO:0000259" key="5">
    <source>
        <dbReference type="PROSITE" id="PS51063"/>
    </source>
</evidence>
<dbReference type="Gene3D" id="1.10.10.10">
    <property type="entry name" value="Winged helix-like DNA-binding domain superfamily/Winged helix DNA-binding domain"/>
    <property type="match status" value="1"/>
</dbReference>
<dbReference type="PANTHER" id="PTHR24567">
    <property type="entry name" value="CRP FAMILY TRANSCRIPTIONAL REGULATORY PROTEIN"/>
    <property type="match status" value="1"/>
</dbReference>
<name>A0A4R5LT63_9GAMM</name>
<organism evidence="6 7">
    <name type="scientific">Seongchinamella unica</name>
    <dbReference type="NCBI Taxonomy" id="2547392"/>
    <lineage>
        <taxon>Bacteria</taxon>
        <taxon>Pseudomonadati</taxon>
        <taxon>Pseudomonadota</taxon>
        <taxon>Gammaproteobacteria</taxon>
        <taxon>Cellvibrionales</taxon>
        <taxon>Halieaceae</taxon>
        <taxon>Seongchinamella</taxon>
    </lineage>
</organism>
<keyword evidence="3" id="KW-0804">Transcription</keyword>
<evidence type="ECO:0000256" key="2">
    <source>
        <dbReference type="ARBA" id="ARBA00023125"/>
    </source>
</evidence>
<evidence type="ECO:0000313" key="7">
    <source>
        <dbReference type="Proteomes" id="UP000295554"/>
    </source>
</evidence>
<dbReference type="PROSITE" id="PS51063">
    <property type="entry name" value="HTH_CRP_2"/>
    <property type="match status" value="1"/>
</dbReference>
<keyword evidence="2" id="KW-0238">DNA-binding</keyword>
<dbReference type="InterPro" id="IPR050397">
    <property type="entry name" value="Env_Response_Regulators"/>
</dbReference>